<dbReference type="RefSeq" id="WP_136537611.1">
    <property type="nucleotide sequence ID" value="NZ_STGY01000086.1"/>
</dbReference>
<dbReference type="EMBL" id="STGY01000086">
    <property type="protein sequence ID" value="THV32878.1"/>
    <property type="molecule type" value="Genomic_DNA"/>
</dbReference>
<gene>
    <name evidence="4" type="ORF">FAB82_26600</name>
</gene>
<dbReference type="InterPro" id="IPR050789">
    <property type="entry name" value="Diverse_Enzym_Activities"/>
</dbReference>
<dbReference type="GO" id="GO:0016787">
    <property type="term" value="F:hydrolase activity"/>
    <property type="evidence" value="ECO:0007669"/>
    <property type="project" value="UniProtKB-KW"/>
</dbReference>
<protein>
    <submittedName>
        <fullName evidence="4">Beta-lactamase family protein</fullName>
    </submittedName>
</protein>
<proteinExistence type="predicted"/>
<feature type="chain" id="PRO_5038886194" evidence="2">
    <location>
        <begin position="25"/>
        <end position="429"/>
    </location>
</feature>
<accession>A0A4S8PPF3</accession>
<dbReference type="Gene3D" id="3.40.710.10">
    <property type="entry name" value="DD-peptidase/beta-lactamase superfamily"/>
    <property type="match status" value="1"/>
</dbReference>
<keyword evidence="2" id="KW-0732">Signal</keyword>
<dbReference type="PANTHER" id="PTHR43283">
    <property type="entry name" value="BETA-LACTAMASE-RELATED"/>
    <property type="match status" value="1"/>
</dbReference>
<dbReference type="OrthoDB" id="9809635at2"/>
<comment type="caution">
    <text evidence="4">The sequence shown here is derived from an EMBL/GenBank/DDBJ whole genome shotgun (WGS) entry which is preliminary data.</text>
</comment>
<keyword evidence="5" id="KW-1185">Reference proteome</keyword>
<name>A0A4S8PPF3_9ACTN</name>
<dbReference type="Proteomes" id="UP000308760">
    <property type="component" value="Unassembled WGS sequence"/>
</dbReference>
<evidence type="ECO:0000313" key="5">
    <source>
        <dbReference type="Proteomes" id="UP000308760"/>
    </source>
</evidence>
<reference evidence="5" key="1">
    <citation type="submission" date="2019-04" db="EMBL/GenBank/DDBJ databases">
        <title>Nocardioides xinjiangensis sp. nov.</title>
        <authorList>
            <person name="Liu S."/>
        </authorList>
    </citation>
    <scope>NUCLEOTIDE SEQUENCE [LARGE SCALE GENOMIC DNA]</scope>
    <source>
        <strain evidence="5">18</strain>
    </source>
</reference>
<reference evidence="4 5" key="2">
    <citation type="submission" date="2019-05" db="EMBL/GenBank/DDBJ databases">
        <title>Glycomyces buryatensis sp. nov.</title>
        <authorList>
            <person name="Nikitina E."/>
        </authorList>
    </citation>
    <scope>NUCLEOTIDE SEQUENCE [LARGE SCALE GENOMIC DNA]</scope>
    <source>
        <strain evidence="4 5">18</strain>
    </source>
</reference>
<feature type="signal peptide" evidence="2">
    <location>
        <begin position="1"/>
        <end position="24"/>
    </location>
</feature>
<dbReference type="InterPro" id="IPR001466">
    <property type="entry name" value="Beta-lactam-related"/>
</dbReference>
<evidence type="ECO:0000313" key="4">
    <source>
        <dbReference type="EMBL" id="THV32878.1"/>
    </source>
</evidence>
<evidence type="ECO:0000256" key="1">
    <source>
        <dbReference type="ARBA" id="ARBA00022801"/>
    </source>
</evidence>
<feature type="domain" description="Beta-lactamase-related" evidence="3">
    <location>
        <begin position="73"/>
        <end position="414"/>
    </location>
</feature>
<organism evidence="4 5">
    <name type="scientific">Glycomyces buryatensis</name>
    <dbReference type="NCBI Taxonomy" id="2570927"/>
    <lineage>
        <taxon>Bacteria</taxon>
        <taxon>Bacillati</taxon>
        <taxon>Actinomycetota</taxon>
        <taxon>Actinomycetes</taxon>
        <taxon>Glycomycetales</taxon>
        <taxon>Glycomycetaceae</taxon>
        <taxon>Glycomyces</taxon>
    </lineage>
</organism>
<evidence type="ECO:0000256" key="2">
    <source>
        <dbReference type="SAM" id="SignalP"/>
    </source>
</evidence>
<dbReference type="InterPro" id="IPR012338">
    <property type="entry name" value="Beta-lactam/transpept-like"/>
</dbReference>
<dbReference type="AlphaFoldDB" id="A0A4S8PPF3"/>
<dbReference type="Pfam" id="PF00144">
    <property type="entry name" value="Beta-lactamase"/>
    <property type="match status" value="1"/>
</dbReference>
<evidence type="ECO:0000259" key="3">
    <source>
        <dbReference type="Pfam" id="PF00144"/>
    </source>
</evidence>
<dbReference type="PANTHER" id="PTHR43283:SF11">
    <property type="entry name" value="BETA-LACTAMASE-RELATED DOMAIN-CONTAINING PROTEIN"/>
    <property type="match status" value="1"/>
</dbReference>
<dbReference type="SUPFAM" id="SSF56601">
    <property type="entry name" value="beta-lactamase/transpeptidase-like"/>
    <property type="match status" value="1"/>
</dbReference>
<sequence>MNRRYLLGVSAGASLAVASRTAAASAVGPEDVVFRSTPRRLRYGASFLADMDVEQVELITGDTAAYMTGPAPSMPGFVVLAARDGIVVKHEAAGHRVRYAGWDDKHGEPIELLREQWEPMTVDTVFDLASLSKLFTATVTGAMIDTGEIDLAARVVDYLPEFDSMDPEKTPITLGQLLSHTSGMIAFNHVYDLADNRARMDAIFAEPLRRAPGTGYEYSDLNLIVLGKTLERVSGKGLDRLVADLVTGPLDMRDTGYNPPPQLRSRCAATEYQPWTGRGMIRGQVHDENAWSFGGVAGHAGVFSTAWDLAVFGQMILNGGRYGGARVLSETTTRLVFTNQNADLDPSAARGLGWQLDQSWYMDELSSPVTVGHTGFTGTSIVLNPVTSIVSVLLANRVHPTRDWGTDSAYRRAANRRIARAVCRADEIR</sequence>
<keyword evidence="1" id="KW-0378">Hydrolase</keyword>